<evidence type="ECO:0000313" key="3">
    <source>
        <dbReference type="WBParaSite" id="L893_g9876.t1"/>
    </source>
</evidence>
<dbReference type="InterPro" id="IPR057941">
    <property type="entry name" value="TPR_TNPO3_IPO13_2nd"/>
</dbReference>
<reference evidence="3" key="1">
    <citation type="submission" date="2016-11" db="UniProtKB">
        <authorList>
            <consortium name="WormBaseParasite"/>
        </authorList>
    </citation>
    <scope>IDENTIFICATION</scope>
</reference>
<dbReference type="AlphaFoldDB" id="A0A1I8AW69"/>
<dbReference type="GO" id="GO:0006606">
    <property type="term" value="P:protein import into nucleus"/>
    <property type="evidence" value="ECO:0007669"/>
    <property type="project" value="TreeGrafter"/>
</dbReference>
<dbReference type="GO" id="GO:0005737">
    <property type="term" value="C:cytoplasm"/>
    <property type="evidence" value="ECO:0007669"/>
    <property type="project" value="TreeGrafter"/>
</dbReference>
<dbReference type="InterPro" id="IPR011989">
    <property type="entry name" value="ARM-like"/>
</dbReference>
<organism evidence="2 3">
    <name type="scientific">Steinernema glaseri</name>
    <dbReference type="NCBI Taxonomy" id="37863"/>
    <lineage>
        <taxon>Eukaryota</taxon>
        <taxon>Metazoa</taxon>
        <taxon>Ecdysozoa</taxon>
        <taxon>Nematoda</taxon>
        <taxon>Chromadorea</taxon>
        <taxon>Rhabditida</taxon>
        <taxon>Tylenchina</taxon>
        <taxon>Panagrolaimomorpha</taxon>
        <taxon>Strongyloidoidea</taxon>
        <taxon>Steinernematidae</taxon>
        <taxon>Steinernema</taxon>
    </lineage>
</organism>
<dbReference type="Gene3D" id="1.25.10.10">
    <property type="entry name" value="Leucine-rich Repeat Variant"/>
    <property type="match status" value="1"/>
</dbReference>
<dbReference type="InterPro" id="IPR058537">
    <property type="entry name" value="TPR_TNPO3_IPO13_4th"/>
</dbReference>
<dbReference type="Pfam" id="PF24140">
    <property type="entry name" value="TPR_TNPO3_IPO13_3rd"/>
    <property type="match status" value="1"/>
</dbReference>
<dbReference type="InterPro" id="IPR013598">
    <property type="entry name" value="Exportin-1/Importin-b-like"/>
</dbReference>
<dbReference type="GO" id="GO:0031267">
    <property type="term" value="F:small GTPase binding"/>
    <property type="evidence" value="ECO:0007669"/>
    <property type="project" value="InterPro"/>
</dbReference>
<dbReference type="WBParaSite" id="L893_g9876.t1">
    <property type="protein sequence ID" value="L893_g9876.t1"/>
    <property type="gene ID" value="L893_g9876"/>
</dbReference>
<evidence type="ECO:0000259" key="1">
    <source>
        <dbReference type="SMART" id="SM00913"/>
    </source>
</evidence>
<proteinExistence type="predicted"/>
<dbReference type="SUPFAM" id="SSF48371">
    <property type="entry name" value="ARM repeat"/>
    <property type="match status" value="1"/>
</dbReference>
<name>A0A1I8AW69_9BILA</name>
<dbReference type="SMART" id="SM00913">
    <property type="entry name" value="IBN_N"/>
    <property type="match status" value="1"/>
</dbReference>
<dbReference type="InterPro" id="IPR057942">
    <property type="entry name" value="TPR_TNPO3_IPO13_3rd"/>
</dbReference>
<dbReference type="Pfam" id="PF24138">
    <property type="entry name" value="TPR_TNPO3_IPO13_2nd"/>
    <property type="match status" value="1"/>
</dbReference>
<feature type="domain" description="Importin N-terminal" evidence="1">
    <location>
        <begin position="66"/>
        <end position="132"/>
    </location>
</feature>
<dbReference type="InterPro" id="IPR001494">
    <property type="entry name" value="Importin-beta_N"/>
</dbReference>
<sequence length="992" mass="113310">MEVVNAIGTTGADQMSVVAIDYGNASESSSRAVSRFLSLGQMDDLETVFHAIQTLHGQEETSRAKASVWLTEFQKSVHAWQICDQIIHERRSVTSMYFASQTMRHKILFDFKELPVDSYGSLRDSLITHLMKVNCSDSKESVIMTQLALALVDLYLQVPNWPNFIAELLGKFSNNQNDRTLILLCLLKVCPEEARNQQVRVGQNRRNQVEAELASVATEVLKFLAHLCQAYQKNEDVIRRSILCLSSWLQNPQVPTNQLADNPILKSTLTVLQNPSAAEFEVIDAAAECISSALYRVEDVDQNQTFAKVLQEGVFGMVDAYKKAEAAEDYNKMQHYGRVFVEAGETFLESVVRCPGPCGLGDLRIFDLMLMLVESNDYNLLDMTFNVWYRLSEYLFQGIEDDDALASFKPYVRRYMKALLGHCRYESDITELPDPNDDFGELRTKISDSIKDVLFIIGVEECMHIVSDYYQTVEKTWCEVEAAVFFFSSIVHNILPNEETFVPSMLDTVIKTPDDAHPALLQTMIDLLENAEEWIRAHPACLEAVMEWLIRRLRDQRFAIQAAKTVSTICERNYSLLAKYFQPLFSIITEYESVIDKGVVLETAGEALLQACACLINDLPFEEFIPKFEVLIRRQTENLHRLCVTTDHKNPPTFRKRDSRTDQSWALLAANPITWLDRISCVYRYVKPWGEQEAVKAAGGHLADDVMHLVEQTWKVLLLTMNTFMRDVHVIEHSCRAVRFVIRSLALRSAPIVKELVHTMVQIYQTFQHSCFLYLGSILVDEYGGQEMFQQELLEMMQLLASYSFKVLQGEHGFRNNPDTVDDLFRMGIRFLQRAPVVFICAPICDLMFQCGIKGMQVDHQDANRSVTLFFDEVVNFITDSEKRRFQSEGLQAGRALYQRYGAEMTASALTGAIFYVSGGLKKDLCEVIDGVRRVNEQAFDVYLRQAVELLPHDTVCSATQEQLREFHAKVLKTRSRRELASQVRDLCAYYR</sequence>
<dbReference type="Pfam" id="PF08389">
    <property type="entry name" value="Xpo1"/>
    <property type="match status" value="1"/>
</dbReference>
<dbReference type="PANTHER" id="PTHR12363">
    <property type="entry name" value="TRANSPORTIN 3 AND IMPORTIN 13"/>
    <property type="match status" value="1"/>
</dbReference>
<dbReference type="PANTHER" id="PTHR12363:SF42">
    <property type="entry name" value="TRANSPORTIN-3"/>
    <property type="match status" value="1"/>
</dbReference>
<dbReference type="Pfam" id="PF03810">
    <property type="entry name" value="IBN_N"/>
    <property type="match status" value="1"/>
</dbReference>
<evidence type="ECO:0000313" key="2">
    <source>
        <dbReference type="Proteomes" id="UP000095287"/>
    </source>
</evidence>
<protein>
    <submittedName>
        <fullName evidence="3">Importin N-terminal domain-containing protein</fullName>
    </submittedName>
</protein>
<accession>A0A1I8AW69</accession>
<dbReference type="InterPro" id="IPR051345">
    <property type="entry name" value="Importin_beta-like_NTR"/>
</dbReference>
<dbReference type="InterPro" id="IPR016024">
    <property type="entry name" value="ARM-type_fold"/>
</dbReference>
<keyword evidence="2" id="KW-1185">Reference proteome</keyword>
<dbReference type="Proteomes" id="UP000095287">
    <property type="component" value="Unplaced"/>
</dbReference>
<dbReference type="Pfam" id="PF24139">
    <property type="entry name" value="TPR_TNPO3_IPO13_4th"/>
    <property type="match status" value="1"/>
</dbReference>